<evidence type="ECO:0000256" key="10">
    <source>
        <dbReference type="SAM" id="SignalP"/>
    </source>
</evidence>
<sequence length="277" mass="29707">MKKLFAFIAVIGMLNFGASFNAVAQDETAETTEATVDTQDETTEEVAAQETAVEEVAPVMEEEVESTSFHAVVKKQFIQGGAMFMSFVLLTLILGLALCIERIIYLNMSTTNTKKLIASLEEALNNGGVDAAKEVCRNTRGPIASIFYQGLDRIEEGVDVVEKSVIAYGSVQMGLLEKGLSWISLMIGLAPMLGFMGTVIGMIGAFDSIQSMGTISPAAVAGGIKVALITTVSGLIVAMILQVFYNYCTAKIDSIVNNMEDASISLLDILVKYNLKK</sequence>
<evidence type="ECO:0000256" key="7">
    <source>
        <dbReference type="ARBA" id="ARBA00023136"/>
    </source>
</evidence>
<dbReference type="PANTHER" id="PTHR30625">
    <property type="entry name" value="PROTEIN TOLQ"/>
    <property type="match status" value="1"/>
</dbReference>
<keyword evidence="13" id="KW-1185">Reference proteome</keyword>
<dbReference type="EMBL" id="QQWG01000008">
    <property type="protein sequence ID" value="RRG21579.1"/>
    <property type="molecule type" value="Genomic_DNA"/>
</dbReference>
<dbReference type="InterPro" id="IPR050790">
    <property type="entry name" value="ExbB/TolQ_transport"/>
</dbReference>
<dbReference type="OrthoDB" id="4045at2"/>
<keyword evidence="5 8" id="KW-0653">Protein transport</keyword>
<keyword evidence="3" id="KW-1003">Cell membrane</keyword>
<dbReference type="GO" id="GO:0017038">
    <property type="term" value="P:protein import"/>
    <property type="evidence" value="ECO:0007669"/>
    <property type="project" value="TreeGrafter"/>
</dbReference>
<gene>
    <name evidence="12" type="ORF">DWB61_09880</name>
</gene>
<dbReference type="PANTHER" id="PTHR30625:SF15">
    <property type="entry name" value="BIOPOLYMER TRANSPORT PROTEIN EXBB"/>
    <property type="match status" value="1"/>
</dbReference>
<feature type="transmembrane region" description="Helical" evidence="9">
    <location>
        <begin position="77"/>
        <end position="100"/>
    </location>
</feature>
<protein>
    <submittedName>
        <fullName evidence="12">MotA/TolQ/ExbB proton channel family protein</fullName>
    </submittedName>
</protein>
<dbReference type="GO" id="GO:0005886">
    <property type="term" value="C:plasma membrane"/>
    <property type="evidence" value="ECO:0007669"/>
    <property type="project" value="UniProtKB-SubCell"/>
</dbReference>
<feature type="signal peptide" evidence="10">
    <location>
        <begin position="1"/>
        <end position="24"/>
    </location>
</feature>
<reference evidence="12 13" key="1">
    <citation type="submission" date="2018-07" db="EMBL/GenBank/DDBJ databases">
        <title>Draft genome sequence of Ancylomarina sp. M1P.</title>
        <authorList>
            <person name="Yadav S."/>
            <person name="Villanueva L."/>
            <person name="Damste J.S.S."/>
        </authorList>
    </citation>
    <scope>NUCLEOTIDE SEQUENCE [LARGE SCALE GENOMIC DNA]</scope>
    <source>
        <strain evidence="12 13">M1P</strain>
    </source>
</reference>
<dbReference type="Proteomes" id="UP000285794">
    <property type="component" value="Unassembled WGS sequence"/>
</dbReference>
<comment type="subcellular location">
    <subcellularLocation>
        <location evidence="1">Cell membrane</location>
        <topology evidence="1">Multi-pass membrane protein</topology>
    </subcellularLocation>
    <subcellularLocation>
        <location evidence="8">Membrane</location>
        <topology evidence="8">Multi-pass membrane protein</topology>
    </subcellularLocation>
</comment>
<evidence type="ECO:0000313" key="13">
    <source>
        <dbReference type="Proteomes" id="UP000285794"/>
    </source>
</evidence>
<keyword evidence="6 9" id="KW-1133">Transmembrane helix</keyword>
<evidence type="ECO:0000256" key="9">
    <source>
        <dbReference type="SAM" id="Phobius"/>
    </source>
</evidence>
<organism evidence="12 13">
    <name type="scientific">Ancylomarina euxinus</name>
    <dbReference type="NCBI Taxonomy" id="2283627"/>
    <lineage>
        <taxon>Bacteria</taxon>
        <taxon>Pseudomonadati</taxon>
        <taxon>Bacteroidota</taxon>
        <taxon>Bacteroidia</taxon>
        <taxon>Marinilabiliales</taxon>
        <taxon>Marinifilaceae</taxon>
        <taxon>Ancylomarina</taxon>
    </lineage>
</organism>
<proteinExistence type="inferred from homology"/>
<comment type="caution">
    <text evidence="12">The sequence shown here is derived from an EMBL/GenBank/DDBJ whole genome shotgun (WGS) entry which is preliminary data.</text>
</comment>
<evidence type="ECO:0000256" key="4">
    <source>
        <dbReference type="ARBA" id="ARBA00022692"/>
    </source>
</evidence>
<feature type="domain" description="MotA/TolQ/ExbB proton channel" evidence="11">
    <location>
        <begin position="141"/>
        <end position="260"/>
    </location>
</feature>
<feature type="transmembrane region" description="Helical" evidence="9">
    <location>
        <begin position="182"/>
        <end position="206"/>
    </location>
</feature>
<keyword evidence="7 9" id="KW-0472">Membrane</keyword>
<evidence type="ECO:0000256" key="2">
    <source>
        <dbReference type="ARBA" id="ARBA00022448"/>
    </source>
</evidence>
<accession>A0A425Y172</accession>
<evidence type="ECO:0000256" key="1">
    <source>
        <dbReference type="ARBA" id="ARBA00004651"/>
    </source>
</evidence>
<name>A0A425Y172_9BACT</name>
<feature type="transmembrane region" description="Helical" evidence="9">
    <location>
        <begin position="226"/>
        <end position="245"/>
    </location>
</feature>
<dbReference type="AlphaFoldDB" id="A0A425Y172"/>
<dbReference type="InterPro" id="IPR002898">
    <property type="entry name" value="MotA_ExbB_proton_chnl"/>
</dbReference>
<evidence type="ECO:0000256" key="6">
    <source>
        <dbReference type="ARBA" id="ARBA00022989"/>
    </source>
</evidence>
<dbReference type="RefSeq" id="WP_125030731.1">
    <property type="nucleotide sequence ID" value="NZ_JAPXVP010000001.1"/>
</dbReference>
<evidence type="ECO:0000256" key="8">
    <source>
        <dbReference type="RuleBase" id="RU004057"/>
    </source>
</evidence>
<comment type="similarity">
    <text evidence="8">Belongs to the exbB/tolQ family.</text>
</comment>
<feature type="chain" id="PRO_5019034980" evidence="10">
    <location>
        <begin position="25"/>
        <end position="277"/>
    </location>
</feature>
<keyword evidence="4 9" id="KW-0812">Transmembrane</keyword>
<evidence type="ECO:0000256" key="3">
    <source>
        <dbReference type="ARBA" id="ARBA00022475"/>
    </source>
</evidence>
<evidence type="ECO:0000313" key="12">
    <source>
        <dbReference type="EMBL" id="RRG21579.1"/>
    </source>
</evidence>
<dbReference type="Pfam" id="PF01618">
    <property type="entry name" value="MotA_ExbB"/>
    <property type="match status" value="1"/>
</dbReference>
<evidence type="ECO:0000256" key="5">
    <source>
        <dbReference type="ARBA" id="ARBA00022927"/>
    </source>
</evidence>
<keyword evidence="10" id="KW-0732">Signal</keyword>
<evidence type="ECO:0000259" key="11">
    <source>
        <dbReference type="Pfam" id="PF01618"/>
    </source>
</evidence>
<keyword evidence="2 8" id="KW-0813">Transport</keyword>